<evidence type="ECO:0000256" key="1">
    <source>
        <dbReference type="ARBA" id="ARBA00004141"/>
    </source>
</evidence>
<feature type="transmembrane region" description="Helical" evidence="5">
    <location>
        <begin position="275"/>
        <end position="294"/>
    </location>
</feature>
<dbReference type="InterPro" id="IPR011701">
    <property type="entry name" value="MFS"/>
</dbReference>
<gene>
    <name evidence="6" type="ORF">J3R73_003712</name>
</gene>
<feature type="transmembrane region" description="Helical" evidence="5">
    <location>
        <begin position="300"/>
        <end position="324"/>
    </location>
</feature>
<keyword evidence="3 5" id="KW-1133">Transmembrane helix</keyword>
<dbReference type="RefSeq" id="WP_307430020.1">
    <property type="nucleotide sequence ID" value="NZ_JAUSVK010000001.1"/>
</dbReference>
<evidence type="ECO:0000313" key="6">
    <source>
        <dbReference type="EMBL" id="MDQ0393920.1"/>
    </source>
</evidence>
<feature type="transmembrane region" description="Helical" evidence="5">
    <location>
        <begin position="12"/>
        <end position="32"/>
    </location>
</feature>
<keyword evidence="7" id="KW-1185">Reference proteome</keyword>
<feature type="transmembrane region" description="Helical" evidence="5">
    <location>
        <begin position="142"/>
        <end position="162"/>
    </location>
</feature>
<evidence type="ECO:0000256" key="5">
    <source>
        <dbReference type="SAM" id="Phobius"/>
    </source>
</evidence>
<accession>A0ABU0FH72</accession>
<comment type="subcellular location">
    <subcellularLocation>
        <location evidence="1">Membrane</location>
        <topology evidence="1">Multi-pass membrane protein</topology>
    </subcellularLocation>
</comment>
<dbReference type="InterPro" id="IPR036259">
    <property type="entry name" value="MFS_trans_sf"/>
</dbReference>
<organism evidence="6 7">
    <name type="scientific">Labrys monachus</name>
    <dbReference type="NCBI Taxonomy" id="217067"/>
    <lineage>
        <taxon>Bacteria</taxon>
        <taxon>Pseudomonadati</taxon>
        <taxon>Pseudomonadota</taxon>
        <taxon>Alphaproteobacteria</taxon>
        <taxon>Hyphomicrobiales</taxon>
        <taxon>Xanthobacteraceae</taxon>
        <taxon>Labrys</taxon>
    </lineage>
</organism>
<dbReference type="SUPFAM" id="SSF103473">
    <property type="entry name" value="MFS general substrate transporter"/>
    <property type="match status" value="1"/>
</dbReference>
<dbReference type="PANTHER" id="PTHR23514">
    <property type="entry name" value="BYPASS OF STOP CODON PROTEIN 6"/>
    <property type="match status" value="1"/>
</dbReference>
<dbReference type="InterPro" id="IPR051788">
    <property type="entry name" value="MFS_Transporter"/>
</dbReference>
<dbReference type="Proteomes" id="UP001237448">
    <property type="component" value="Unassembled WGS sequence"/>
</dbReference>
<name>A0ABU0FH72_9HYPH</name>
<keyword evidence="2 5" id="KW-0812">Transmembrane</keyword>
<protein>
    <submittedName>
        <fullName evidence="6">MFS family arabinose efflux permease</fullName>
    </submittedName>
</protein>
<feature type="transmembrane region" description="Helical" evidence="5">
    <location>
        <begin position="52"/>
        <end position="71"/>
    </location>
</feature>
<evidence type="ECO:0000313" key="7">
    <source>
        <dbReference type="Proteomes" id="UP001237448"/>
    </source>
</evidence>
<dbReference type="Gene3D" id="1.20.1250.20">
    <property type="entry name" value="MFS general substrate transporter like domains"/>
    <property type="match status" value="1"/>
</dbReference>
<evidence type="ECO:0000256" key="2">
    <source>
        <dbReference type="ARBA" id="ARBA00022692"/>
    </source>
</evidence>
<dbReference type="PANTHER" id="PTHR23514:SF13">
    <property type="entry name" value="INNER MEMBRANE PROTEIN YBJJ"/>
    <property type="match status" value="1"/>
</dbReference>
<dbReference type="CDD" id="cd17393">
    <property type="entry name" value="MFS_MosC_like"/>
    <property type="match status" value="1"/>
</dbReference>
<reference evidence="6 7" key="1">
    <citation type="submission" date="2023-07" db="EMBL/GenBank/DDBJ databases">
        <title>Genomic Encyclopedia of Type Strains, Phase IV (KMG-IV): sequencing the most valuable type-strain genomes for metagenomic binning, comparative biology and taxonomic classification.</title>
        <authorList>
            <person name="Goeker M."/>
        </authorList>
    </citation>
    <scope>NUCLEOTIDE SEQUENCE [LARGE SCALE GENOMIC DNA]</scope>
    <source>
        <strain evidence="6 7">DSM 5896</strain>
    </source>
</reference>
<comment type="caution">
    <text evidence="6">The sequence shown here is derived from an EMBL/GenBank/DDBJ whole genome shotgun (WGS) entry which is preliminary data.</text>
</comment>
<dbReference type="EMBL" id="JAUSVK010000001">
    <property type="protein sequence ID" value="MDQ0393920.1"/>
    <property type="molecule type" value="Genomic_DNA"/>
</dbReference>
<sequence>MSDPVCPATGWRAWYPTAAMFFVNGAIFGVWATQIPLAKLRLGLDPEVLGSALLLLGAGAVVAMAGSGWILQRIGTAALIRVSAVLFCIMLPLTCIAPDIWSLAVILFFFGASGGSMDVAMNAAASDVEKQAGKPYMSSFHGMWSIGGLTGATLATVLLGVVGGALQGLVMAAVLAAIFVWGQAELPPGRQIPATAGGQLAALRPGPLAILVGIMAALCFAAEGAVLDWAAIYLRDSLGAATEHANFGYAAFAGAMAAGRFGGDFVRRRLRGVTLLRIGCLLAFVGVLAGPLSGNVVLAIAGYALTGLGLSNVVPVLFSAAGAMPRPEAQIAVVSTLGYAGLLAAPPLLGFVAHATSLTSIYVIVAIAAALIAVLATACSPALGGRQPVTTAG</sequence>
<proteinExistence type="predicted"/>
<feature type="transmembrane region" description="Helical" evidence="5">
    <location>
        <begin position="359"/>
        <end position="378"/>
    </location>
</feature>
<dbReference type="Pfam" id="PF07690">
    <property type="entry name" value="MFS_1"/>
    <property type="match status" value="1"/>
</dbReference>
<feature type="transmembrane region" description="Helical" evidence="5">
    <location>
        <begin position="246"/>
        <end position="263"/>
    </location>
</feature>
<feature type="transmembrane region" description="Helical" evidence="5">
    <location>
        <begin position="331"/>
        <end position="353"/>
    </location>
</feature>
<evidence type="ECO:0000256" key="4">
    <source>
        <dbReference type="ARBA" id="ARBA00023136"/>
    </source>
</evidence>
<evidence type="ECO:0000256" key="3">
    <source>
        <dbReference type="ARBA" id="ARBA00022989"/>
    </source>
</evidence>
<feature type="transmembrane region" description="Helical" evidence="5">
    <location>
        <begin position="208"/>
        <end position="234"/>
    </location>
</feature>
<keyword evidence="4 5" id="KW-0472">Membrane</keyword>